<dbReference type="GO" id="GO:0004735">
    <property type="term" value="F:pyrroline-5-carboxylate reductase activity"/>
    <property type="evidence" value="ECO:0007669"/>
    <property type="project" value="UniProtKB-UniRule"/>
</dbReference>
<dbReference type="RefSeq" id="WP_063243266.1">
    <property type="nucleotide sequence ID" value="NZ_CP168967.1"/>
</dbReference>
<dbReference type="PANTHER" id="PTHR11645:SF0">
    <property type="entry name" value="PYRROLINE-5-CARBOXYLATE REDUCTASE 3"/>
    <property type="match status" value="1"/>
</dbReference>
<dbReference type="Proteomes" id="UP000075391">
    <property type="component" value="Unassembled WGS sequence"/>
</dbReference>
<evidence type="ECO:0000256" key="3">
    <source>
        <dbReference type="ARBA" id="ARBA00023002"/>
    </source>
</evidence>
<evidence type="ECO:0000259" key="6">
    <source>
        <dbReference type="Pfam" id="PF03807"/>
    </source>
</evidence>
<evidence type="ECO:0000313" key="9">
    <source>
        <dbReference type="Proteomes" id="UP000075391"/>
    </source>
</evidence>
<dbReference type="UniPathway" id="UPA00098">
    <property type="reaction ID" value="UER00361"/>
</dbReference>
<dbReference type="InterPro" id="IPR008927">
    <property type="entry name" value="6-PGluconate_DH-like_C_sf"/>
</dbReference>
<dbReference type="GO" id="GO:0005737">
    <property type="term" value="C:cytoplasm"/>
    <property type="evidence" value="ECO:0007669"/>
    <property type="project" value="UniProtKB-SubCell"/>
</dbReference>
<feature type="binding site" evidence="5">
    <location>
        <position position="61"/>
    </location>
    <ligand>
        <name>NADPH</name>
        <dbReference type="ChEBI" id="CHEBI:57783"/>
    </ligand>
</feature>
<reference evidence="8 9" key="1">
    <citation type="submission" date="2016-03" db="EMBL/GenBank/DDBJ databases">
        <authorList>
            <person name="Ploux O."/>
        </authorList>
    </citation>
    <scope>NUCLEOTIDE SEQUENCE [LARGE SCALE GENOMIC DNA]</scope>
    <source>
        <strain evidence="8 9">BER2</strain>
    </source>
</reference>
<comment type="similarity">
    <text evidence="1 4">Belongs to the pyrroline-5-carboxylate reductase family.</text>
</comment>
<comment type="subcellular location">
    <subcellularLocation>
        <location evidence="4">Cytoplasm</location>
    </subcellularLocation>
</comment>
<dbReference type="HAMAP" id="MF_01925">
    <property type="entry name" value="P5C_reductase"/>
    <property type="match status" value="1"/>
</dbReference>
<evidence type="ECO:0000256" key="2">
    <source>
        <dbReference type="ARBA" id="ARBA00022857"/>
    </source>
</evidence>
<dbReference type="EC" id="1.5.1.2" evidence="4"/>
<keyword evidence="4" id="KW-0641">Proline biosynthesis</keyword>
<dbReference type="InterPro" id="IPR028939">
    <property type="entry name" value="P5C_Rdtase_cat_N"/>
</dbReference>
<dbReference type="PIRSF" id="PIRSF000193">
    <property type="entry name" value="Pyrrol-5-carb_rd"/>
    <property type="match status" value="1"/>
</dbReference>
<evidence type="ECO:0000256" key="5">
    <source>
        <dbReference type="PIRSR" id="PIRSR000193-1"/>
    </source>
</evidence>
<gene>
    <name evidence="4" type="primary">proC</name>
    <name evidence="8" type="ORF">AZI85_16885</name>
</gene>
<comment type="pathway">
    <text evidence="4">Amino-acid biosynthesis; L-proline biosynthesis; L-proline from L-glutamate 5-semialdehyde: step 1/1.</text>
</comment>
<dbReference type="SUPFAM" id="SSF51735">
    <property type="entry name" value="NAD(P)-binding Rossmann-fold domains"/>
    <property type="match status" value="1"/>
</dbReference>
<feature type="domain" description="Pyrroline-5-carboxylate reductase catalytic N-terminal" evidence="6">
    <location>
        <begin position="9"/>
        <end position="103"/>
    </location>
</feature>
<dbReference type="Pfam" id="PF14748">
    <property type="entry name" value="P5CR_dimer"/>
    <property type="match status" value="1"/>
</dbReference>
<comment type="caution">
    <text evidence="8">The sequence shown here is derived from an EMBL/GenBank/DDBJ whole genome shotgun (WGS) entry which is preliminary data.</text>
</comment>
<dbReference type="SUPFAM" id="SSF48179">
    <property type="entry name" value="6-phosphogluconate dehydrogenase C-terminal domain-like"/>
    <property type="match status" value="1"/>
</dbReference>
<keyword evidence="3 4" id="KW-0560">Oxidoreductase</keyword>
<comment type="catalytic activity">
    <reaction evidence="4">
        <text>L-proline + NADP(+) = (S)-1-pyrroline-5-carboxylate + NADPH + 2 H(+)</text>
        <dbReference type="Rhea" id="RHEA:14109"/>
        <dbReference type="ChEBI" id="CHEBI:15378"/>
        <dbReference type="ChEBI" id="CHEBI:17388"/>
        <dbReference type="ChEBI" id="CHEBI:57783"/>
        <dbReference type="ChEBI" id="CHEBI:58349"/>
        <dbReference type="ChEBI" id="CHEBI:60039"/>
        <dbReference type="EC" id="1.5.1.2"/>
    </reaction>
</comment>
<dbReference type="InterPro" id="IPR036291">
    <property type="entry name" value="NAD(P)-bd_dom_sf"/>
</dbReference>
<organism evidence="8 9">
    <name type="scientific">Bdellovibrio bacteriovorus</name>
    <dbReference type="NCBI Taxonomy" id="959"/>
    <lineage>
        <taxon>Bacteria</taxon>
        <taxon>Pseudomonadati</taxon>
        <taxon>Bdellovibrionota</taxon>
        <taxon>Bdellovibrionia</taxon>
        <taxon>Bdellovibrionales</taxon>
        <taxon>Pseudobdellovibrionaceae</taxon>
        <taxon>Bdellovibrio</taxon>
    </lineage>
</organism>
<evidence type="ECO:0000256" key="4">
    <source>
        <dbReference type="HAMAP-Rule" id="MF_01925"/>
    </source>
</evidence>
<protein>
    <recommendedName>
        <fullName evidence="4">Pyrroline-5-carboxylate reductase</fullName>
        <shortName evidence="4">P5C reductase</shortName>
        <shortName evidence="4">P5CR</shortName>
        <ecNumber evidence="4">1.5.1.2</ecNumber>
    </recommendedName>
    <alternativeName>
        <fullName evidence="4">PCA reductase</fullName>
    </alternativeName>
</protein>
<dbReference type="InterPro" id="IPR029036">
    <property type="entry name" value="P5CR_dimer"/>
</dbReference>
<evidence type="ECO:0000259" key="7">
    <source>
        <dbReference type="Pfam" id="PF14748"/>
    </source>
</evidence>
<sequence>MNPLLKTQKVGFLGAGNMAQAMIKGLVEGGVPAKNIYASNRTPGKLQKLEEQFKINPVSSNDELIDRCDIIILAVKPQDLLNALEPVTRAFDEHKIVISVAAGIRMEKLERFIQGARLARVMPNTPSLIGRGVIGYLLNDDDDNALESTVEDLFAPLGRVIKVGDEDQFEALMISCSSGTGFVFEMMMYWQDWIEEHGFSNEEARLMTIETFVGASLLAAQAREGVEDLQARVTSKKGVTAAGLQSMRELEIERALRISFEKAAMRNKEMAREIK</sequence>
<proteinExistence type="inferred from homology"/>
<accession>A0A150WTG9</accession>
<dbReference type="EMBL" id="LUKF01000007">
    <property type="protein sequence ID" value="KYG67672.1"/>
    <property type="molecule type" value="Genomic_DNA"/>
</dbReference>
<dbReference type="AlphaFoldDB" id="A0A150WTG9"/>
<dbReference type="Gene3D" id="3.40.50.720">
    <property type="entry name" value="NAD(P)-binding Rossmann-like Domain"/>
    <property type="match status" value="1"/>
</dbReference>
<comment type="catalytic activity">
    <reaction evidence="4">
        <text>L-proline + NAD(+) = (S)-1-pyrroline-5-carboxylate + NADH + 2 H(+)</text>
        <dbReference type="Rhea" id="RHEA:14105"/>
        <dbReference type="ChEBI" id="CHEBI:15378"/>
        <dbReference type="ChEBI" id="CHEBI:17388"/>
        <dbReference type="ChEBI" id="CHEBI:57540"/>
        <dbReference type="ChEBI" id="CHEBI:57945"/>
        <dbReference type="ChEBI" id="CHEBI:60039"/>
        <dbReference type="EC" id="1.5.1.2"/>
    </reaction>
</comment>
<keyword evidence="4" id="KW-0028">Amino-acid biosynthesis</keyword>
<feature type="domain" description="Pyrroline-5-carboxylate reductase dimerisation" evidence="7">
    <location>
        <begin position="166"/>
        <end position="270"/>
    </location>
</feature>
<evidence type="ECO:0000313" key="8">
    <source>
        <dbReference type="EMBL" id="KYG67672.1"/>
    </source>
</evidence>
<feature type="binding site" evidence="5">
    <location>
        <begin position="13"/>
        <end position="18"/>
    </location>
    <ligand>
        <name>NADP(+)</name>
        <dbReference type="ChEBI" id="CHEBI:58349"/>
    </ligand>
</feature>
<name>A0A150WTG9_BDEBC</name>
<keyword evidence="4" id="KW-0963">Cytoplasm</keyword>
<keyword evidence="2 4" id="KW-0521">NADP</keyword>
<dbReference type="InterPro" id="IPR000304">
    <property type="entry name" value="Pyrroline-COOH_reductase"/>
</dbReference>
<evidence type="ECO:0000256" key="1">
    <source>
        <dbReference type="ARBA" id="ARBA00005525"/>
    </source>
</evidence>
<dbReference type="Gene3D" id="1.10.3730.10">
    <property type="entry name" value="ProC C-terminal domain-like"/>
    <property type="match status" value="1"/>
</dbReference>
<dbReference type="Pfam" id="PF03807">
    <property type="entry name" value="F420_oxidored"/>
    <property type="match status" value="1"/>
</dbReference>
<dbReference type="PANTHER" id="PTHR11645">
    <property type="entry name" value="PYRROLINE-5-CARBOXYLATE REDUCTASE"/>
    <property type="match status" value="1"/>
</dbReference>
<dbReference type="OrthoDB" id="9805754at2"/>
<comment type="function">
    <text evidence="4">Catalyzes the reduction of 1-pyrroline-5-carboxylate (PCA) to L-proline.</text>
</comment>
<dbReference type="GO" id="GO:0055129">
    <property type="term" value="P:L-proline biosynthetic process"/>
    <property type="evidence" value="ECO:0007669"/>
    <property type="project" value="UniProtKB-UniRule"/>
</dbReference>
<feature type="binding site" evidence="5">
    <location>
        <begin position="74"/>
        <end position="77"/>
    </location>
    <ligand>
        <name>NADP(+)</name>
        <dbReference type="ChEBI" id="CHEBI:58349"/>
    </ligand>
</feature>